<dbReference type="EMBL" id="JBHSQQ010000848">
    <property type="protein sequence ID" value="MFC5946527.1"/>
    <property type="molecule type" value="Genomic_DNA"/>
</dbReference>
<sequence>MSSSAYRIIWAIKHAPAADVIERTILIALADAAHADGCNSYRSLRSHLEILVDVSKSTFTRRLRDME</sequence>
<gene>
    <name evidence="1" type="ORF">ACFPZ4_34695</name>
</gene>
<reference evidence="2" key="1">
    <citation type="journal article" date="2019" name="Int. J. Syst. Evol. Microbiol.">
        <title>The Global Catalogue of Microorganisms (GCM) 10K type strain sequencing project: providing services to taxonomists for standard genome sequencing and annotation.</title>
        <authorList>
            <consortium name="The Broad Institute Genomics Platform"/>
            <consortium name="The Broad Institute Genome Sequencing Center for Infectious Disease"/>
            <person name="Wu L."/>
            <person name="Ma J."/>
        </authorList>
    </citation>
    <scope>NUCLEOTIDE SEQUENCE [LARGE SCALE GENOMIC DNA]</scope>
    <source>
        <strain evidence="2">CGMCC 4.7173</strain>
    </source>
</reference>
<protein>
    <recommendedName>
        <fullName evidence="3">Helix-turn-helix domain-containing protein</fullName>
    </recommendedName>
</protein>
<evidence type="ECO:0000313" key="1">
    <source>
        <dbReference type="EMBL" id="MFC5946527.1"/>
    </source>
</evidence>
<organism evidence="1 2">
    <name type="scientific">Micromonospora harpali</name>
    <dbReference type="NCBI Taxonomy" id="1490225"/>
    <lineage>
        <taxon>Bacteria</taxon>
        <taxon>Bacillati</taxon>
        <taxon>Actinomycetota</taxon>
        <taxon>Actinomycetes</taxon>
        <taxon>Micromonosporales</taxon>
        <taxon>Micromonosporaceae</taxon>
        <taxon>Micromonospora</taxon>
    </lineage>
</organism>
<proteinExistence type="predicted"/>
<dbReference type="Proteomes" id="UP001596207">
    <property type="component" value="Unassembled WGS sequence"/>
</dbReference>
<evidence type="ECO:0000313" key="2">
    <source>
        <dbReference type="Proteomes" id="UP001596207"/>
    </source>
</evidence>
<evidence type="ECO:0008006" key="3">
    <source>
        <dbReference type="Google" id="ProtNLM"/>
    </source>
</evidence>
<accession>A0ABW1HYI9</accession>
<dbReference type="RefSeq" id="WP_377539625.1">
    <property type="nucleotide sequence ID" value="NZ_JBHSQQ010000848.1"/>
</dbReference>
<name>A0ABW1HYI9_9ACTN</name>
<feature type="non-terminal residue" evidence="1">
    <location>
        <position position="67"/>
    </location>
</feature>
<keyword evidence="2" id="KW-1185">Reference proteome</keyword>
<comment type="caution">
    <text evidence="1">The sequence shown here is derived from an EMBL/GenBank/DDBJ whole genome shotgun (WGS) entry which is preliminary data.</text>
</comment>